<dbReference type="CDD" id="cd00063">
    <property type="entry name" value="FN3"/>
    <property type="match status" value="1"/>
</dbReference>
<dbReference type="Gene3D" id="3.40.570.10">
    <property type="entry name" value="Extracellular Endonuclease, subunit A"/>
    <property type="match status" value="1"/>
</dbReference>
<keyword evidence="5" id="KW-0255">Endonuclease</keyword>
<dbReference type="SMART" id="SM00892">
    <property type="entry name" value="Endonuclease_NS"/>
    <property type="match status" value="1"/>
</dbReference>
<accession>A0A5B3GT11</accession>
<proteinExistence type="predicted"/>
<dbReference type="Proteomes" id="UP000322658">
    <property type="component" value="Unassembled WGS sequence"/>
</dbReference>
<dbReference type="SMART" id="SM00477">
    <property type="entry name" value="NUC"/>
    <property type="match status" value="1"/>
</dbReference>
<dbReference type="InterPro" id="IPR001604">
    <property type="entry name" value="Endo_G_ENPP1-like_dom"/>
</dbReference>
<comment type="caution">
    <text evidence="5">The sequence shown here is derived from an EMBL/GenBank/DDBJ whole genome shotgun (WGS) entry which is preliminary data.</text>
</comment>
<name>A0A5B3GT11_9BACT</name>
<organism evidence="5 6">
    <name type="scientific">Alistipes shahii</name>
    <dbReference type="NCBI Taxonomy" id="328814"/>
    <lineage>
        <taxon>Bacteria</taxon>
        <taxon>Pseudomonadati</taxon>
        <taxon>Bacteroidota</taxon>
        <taxon>Bacteroidia</taxon>
        <taxon>Bacteroidales</taxon>
        <taxon>Rikenellaceae</taxon>
        <taxon>Alistipes</taxon>
    </lineage>
</organism>
<dbReference type="PROSITE" id="PS50853">
    <property type="entry name" value="FN3"/>
    <property type="match status" value="1"/>
</dbReference>
<evidence type="ECO:0000256" key="2">
    <source>
        <dbReference type="PIRSR" id="PIRSR640255-2"/>
    </source>
</evidence>
<dbReference type="InterPro" id="IPR044929">
    <property type="entry name" value="DNA/RNA_non-sp_Endonuclease_sf"/>
</dbReference>
<dbReference type="GO" id="GO:0046872">
    <property type="term" value="F:metal ion binding"/>
    <property type="evidence" value="ECO:0007669"/>
    <property type="project" value="UniProtKB-KW"/>
</dbReference>
<reference evidence="5 6" key="1">
    <citation type="journal article" date="2019" name="Nat. Med.">
        <title>A library of human gut bacterial isolates paired with longitudinal multiomics data enables mechanistic microbiome research.</title>
        <authorList>
            <person name="Poyet M."/>
            <person name="Groussin M."/>
            <person name="Gibbons S.M."/>
            <person name="Avila-Pacheco J."/>
            <person name="Jiang X."/>
            <person name="Kearney S.M."/>
            <person name="Perrotta A.R."/>
            <person name="Berdy B."/>
            <person name="Zhao S."/>
            <person name="Lieberman T.D."/>
            <person name="Swanson P.K."/>
            <person name="Smith M."/>
            <person name="Roesemann S."/>
            <person name="Alexander J.E."/>
            <person name="Rich S.A."/>
            <person name="Livny J."/>
            <person name="Vlamakis H."/>
            <person name="Clish C."/>
            <person name="Bullock K."/>
            <person name="Deik A."/>
            <person name="Scott J."/>
            <person name="Pierce K.A."/>
            <person name="Xavier R.J."/>
            <person name="Alm E.J."/>
        </authorList>
    </citation>
    <scope>NUCLEOTIDE SEQUENCE [LARGE SCALE GENOMIC DNA]</scope>
    <source>
        <strain evidence="5 6">BIOML-A1</strain>
    </source>
</reference>
<evidence type="ECO:0000259" key="4">
    <source>
        <dbReference type="PROSITE" id="PS50853"/>
    </source>
</evidence>
<dbReference type="InterPro" id="IPR003961">
    <property type="entry name" value="FN3_dom"/>
</dbReference>
<feature type="binding site" evidence="2">
    <location>
        <position position="366"/>
    </location>
    <ligand>
        <name>Mg(2+)</name>
        <dbReference type="ChEBI" id="CHEBI:18420"/>
        <note>catalytic</note>
    </ligand>
</feature>
<dbReference type="EMBL" id="VVXJ01000007">
    <property type="protein sequence ID" value="KAA2376784.1"/>
    <property type="molecule type" value="Genomic_DNA"/>
</dbReference>
<dbReference type="SUPFAM" id="SSF49265">
    <property type="entry name" value="Fibronectin type III"/>
    <property type="match status" value="1"/>
</dbReference>
<dbReference type="InterPro" id="IPR013783">
    <property type="entry name" value="Ig-like_fold"/>
</dbReference>
<sequence length="505" mass="54076">MKKIFAFLLLGLTVAFASCGDEKTETGTDWFLTPVAEVNGTTVGLSCQTRFGEGVLENTSVGFSYAAVVDNKIGAFADVAGSAVDGTGIAATLTGLQPETSYVVFAYAGLSTGRVQSAGAVFKTGQDDMPDPDPERPAFGTPAASGVTKTEATLSCTFNFEDTADYDVYFRYKPASSGSYDRVNVPTGTGTKTAALTGLTPGTTYEFALCADWGGQTYTSAAATFTTSSDGGGGNTGSAKYSGWPELPVEVANSDYYYAYHICPDFSVGGHKARNYTVCFSAENHCPLWVSAPRHACYEVKNTDRTDAYGRDPKIPSNIQCSSKSTGGGCNKGHMLGSAERLVTREVNKQVFYYTNIAPQYSGSFNTGGGAWNNLEAFVDAQVCADTTYIVVGTYFKPFTDAYGQSCSPAKISFGGRNDVTRPSMFYYLILRTKSGSTRKSVRDCRADELKCAAFVLRHNMEKGHKPQAKDMMKVSDLEALTGFQFFANVPNAPKSSYNPSDWGL</sequence>
<keyword evidence="3" id="KW-0732">Signal</keyword>
<dbReference type="GO" id="GO:0016787">
    <property type="term" value="F:hydrolase activity"/>
    <property type="evidence" value="ECO:0007669"/>
    <property type="project" value="InterPro"/>
</dbReference>
<dbReference type="InterPro" id="IPR036116">
    <property type="entry name" value="FN3_sf"/>
</dbReference>
<dbReference type="GO" id="GO:0003676">
    <property type="term" value="F:nucleic acid binding"/>
    <property type="evidence" value="ECO:0007669"/>
    <property type="project" value="InterPro"/>
</dbReference>
<keyword evidence="2" id="KW-0479">Metal-binding</keyword>
<dbReference type="InterPro" id="IPR020821">
    <property type="entry name" value="ENPP1-3/EXOG-like_nuc-like"/>
</dbReference>
<dbReference type="PROSITE" id="PS51257">
    <property type="entry name" value="PROKAR_LIPOPROTEIN"/>
    <property type="match status" value="1"/>
</dbReference>
<gene>
    <name evidence="5" type="ORF">F2Y07_04730</name>
</gene>
<feature type="chain" id="PRO_5022734203" evidence="3">
    <location>
        <begin position="18"/>
        <end position="505"/>
    </location>
</feature>
<evidence type="ECO:0000313" key="5">
    <source>
        <dbReference type="EMBL" id="KAA2376784.1"/>
    </source>
</evidence>
<dbReference type="RefSeq" id="WP_138265781.1">
    <property type="nucleotide sequence ID" value="NZ_CATVWL010000001.1"/>
</dbReference>
<dbReference type="InterPro" id="IPR040255">
    <property type="entry name" value="Non-specific_endonuclease"/>
</dbReference>
<dbReference type="AlphaFoldDB" id="A0A5B3GT11"/>
<dbReference type="Pfam" id="PF01223">
    <property type="entry name" value="Endonuclease_NS"/>
    <property type="match status" value="1"/>
</dbReference>
<evidence type="ECO:0000256" key="3">
    <source>
        <dbReference type="SAM" id="SignalP"/>
    </source>
</evidence>
<dbReference type="PANTHER" id="PTHR13966">
    <property type="entry name" value="ENDONUCLEASE RELATED"/>
    <property type="match status" value="1"/>
</dbReference>
<dbReference type="Gene3D" id="2.60.40.10">
    <property type="entry name" value="Immunoglobulins"/>
    <property type="match status" value="1"/>
</dbReference>
<feature type="domain" description="Fibronectin type-III" evidence="4">
    <location>
        <begin position="138"/>
        <end position="230"/>
    </location>
</feature>
<evidence type="ECO:0000256" key="1">
    <source>
        <dbReference type="PIRSR" id="PIRSR640255-1"/>
    </source>
</evidence>
<evidence type="ECO:0000313" key="6">
    <source>
        <dbReference type="Proteomes" id="UP000322658"/>
    </source>
</evidence>
<feature type="active site" description="Proton acceptor" evidence="1">
    <location>
        <position position="334"/>
    </location>
</feature>
<dbReference type="InterPro" id="IPR044925">
    <property type="entry name" value="His-Me_finger_sf"/>
</dbReference>
<dbReference type="SUPFAM" id="SSF54060">
    <property type="entry name" value="His-Me finger endonucleases"/>
    <property type="match status" value="1"/>
</dbReference>
<keyword evidence="5" id="KW-0378">Hydrolase</keyword>
<keyword evidence="5" id="KW-0540">Nuclease</keyword>
<dbReference type="GO" id="GO:0004519">
    <property type="term" value="F:endonuclease activity"/>
    <property type="evidence" value="ECO:0007669"/>
    <property type="project" value="UniProtKB-KW"/>
</dbReference>
<dbReference type="PANTHER" id="PTHR13966:SF5">
    <property type="entry name" value="ENDONUCLEASE G, MITOCHONDRIAL"/>
    <property type="match status" value="1"/>
</dbReference>
<feature type="signal peptide" evidence="3">
    <location>
        <begin position="1"/>
        <end position="17"/>
    </location>
</feature>
<protein>
    <submittedName>
        <fullName evidence="5">DNA/RNA non-specific endonuclease</fullName>
    </submittedName>
</protein>